<proteinExistence type="predicted"/>
<protein>
    <submittedName>
        <fullName evidence="1">Uncharacterized protein</fullName>
    </submittedName>
</protein>
<dbReference type="AlphaFoldDB" id="A0A5B7GUX8"/>
<keyword evidence="2" id="KW-1185">Reference proteome</keyword>
<dbReference type="Proteomes" id="UP000324222">
    <property type="component" value="Unassembled WGS sequence"/>
</dbReference>
<dbReference type="EMBL" id="VSRR010019888">
    <property type="protein sequence ID" value="MPC62632.1"/>
    <property type="molecule type" value="Genomic_DNA"/>
</dbReference>
<reference evidence="1 2" key="1">
    <citation type="submission" date="2019-05" db="EMBL/GenBank/DDBJ databases">
        <title>Another draft genome of Portunus trituberculatus and its Hox gene families provides insights of decapod evolution.</title>
        <authorList>
            <person name="Jeong J.-H."/>
            <person name="Song I."/>
            <person name="Kim S."/>
            <person name="Choi T."/>
            <person name="Kim D."/>
            <person name="Ryu S."/>
            <person name="Kim W."/>
        </authorList>
    </citation>
    <scope>NUCLEOTIDE SEQUENCE [LARGE SCALE GENOMIC DNA]</scope>
    <source>
        <tissue evidence="1">Muscle</tissue>
    </source>
</reference>
<evidence type="ECO:0000313" key="2">
    <source>
        <dbReference type="Proteomes" id="UP000324222"/>
    </source>
</evidence>
<accession>A0A5B7GUX8</accession>
<evidence type="ECO:0000313" key="1">
    <source>
        <dbReference type="EMBL" id="MPC62632.1"/>
    </source>
</evidence>
<name>A0A5B7GUX8_PORTR</name>
<gene>
    <name evidence="1" type="ORF">E2C01_056721</name>
</gene>
<sequence>MNGLSSLHDLTSPPQRSQCPVCRCCCHYPCLPPNIGCLGVCPPRGFLQDWPRRVLVTVVWEW</sequence>
<organism evidence="1 2">
    <name type="scientific">Portunus trituberculatus</name>
    <name type="common">Swimming crab</name>
    <name type="synonym">Neptunus trituberculatus</name>
    <dbReference type="NCBI Taxonomy" id="210409"/>
    <lineage>
        <taxon>Eukaryota</taxon>
        <taxon>Metazoa</taxon>
        <taxon>Ecdysozoa</taxon>
        <taxon>Arthropoda</taxon>
        <taxon>Crustacea</taxon>
        <taxon>Multicrustacea</taxon>
        <taxon>Malacostraca</taxon>
        <taxon>Eumalacostraca</taxon>
        <taxon>Eucarida</taxon>
        <taxon>Decapoda</taxon>
        <taxon>Pleocyemata</taxon>
        <taxon>Brachyura</taxon>
        <taxon>Eubrachyura</taxon>
        <taxon>Portunoidea</taxon>
        <taxon>Portunidae</taxon>
        <taxon>Portuninae</taxon>
        <taxon>Portunus</taxon>
    </lineage>
</organism>
<comment type="caution">
    <text evidence="1">The sequence shown here is derived from an EMBL/GenBank/DDBJ whole genome shotgun (WGS) entry which is preliminary data.</text>
</comment>